<dbReference type="PANTHER" id="PTHR35794">
    <property type="entry name" value="CELL DIVISION PROTEIN DIVIVA"/>
    <property type="match status" value="1"/>
</dbReference>
<dbReference type="PANTHER" id="PTHR35794:SF2">
    <property type="entry name" value="CELL DIVISION PROTEIN DIVIVA"/>
    <property type="match status" value="1"/>
</dbReference>
<organism evidence="9 10">
    <name type="scientific">Deinococcus depolymerans</name>
    <dbReference type="NCBI Taxonomy" id="392408"/>
    <lineage>
        <taxon>Bacteria</taxon>
        <taxon>Thermotogati</taxon>
        <taxon>Deinococcota</taxon>
        <taxon>Deinococci</taxon>
        <taxon>Deinococcales</taxon>
        <taxon>Deinococcaceae</taxon>
        <taxon>Deinococcus</taxon>
    </lineage>
</organism>
<accession>A0ABP3LEU0</accession>
<sequence length="309" mass="34329">MKFTPLDVRHQEFPTRLGSYDRGAVRAFLNELSDDLETLLQQHQALRDQITGLERQLEEQRQNEDEIRRAVVAAERISHELRENAARESDLMIAQASLQRDAIVRDAENRRSELESGHQARLAALEAAFRGRFADMEREHHELIRERERVQAERFAELERAFSERHAELTSRLTAARQEYTQFLSGYRALMSSFSDLSGRHVLPEETILPAPPMPGHASLSSAPPPVDHPADLPAGLTPDRADPEPLEAGPARLAAPDLTRHALVTPPGMTSAPLGDPPNDPPVSPAGGSAQRDGPSEPALRVEGQQFL</sequence>
<keyword evidence="3" id="KW-0963">Cytoplasm</keyword>
<evidence type="ECO:0000256" key="8">
    <source>
        <dbReference type="SAM" id="MobiDB-lite"/>
    </source>
</evidence>
<dbReference type="InterPro" id="IPR019933">
    <property type="entry name" value="DivIVA_domain"/>
</dbReference>
<evidence type="ECO:0000313" key="9">
    <source>
        <dbReference type="EMBL" id="GAA0499300.1"/>
    </source>
</evidence>
<evidence type="ECO:0000256" key="6">
    <source>
        <dbReference type="ARBA" id="ARBA00023306"/>
    </source>
</evidence>
<dbReference type="RefSeq" id="WP_343755305.1">
    <property type="nucleotide sequence ID" value="NZ_BAAADB010000003.1"/>
</dbReference>
<evidence type="ECO:0000256" key="4">
    <source>
        <dbReference type="ARBA" id="ARBA00022618"/>
    </source>
</evidence>
<evidence type="ECO:0000256" key="1">
    <source>
        <dbReference type="ARBA" id="ARBA00004496"/>
    </source>
</evidence>
<feature type="coiled-coil region" evidence="7">
    <location>
        <begin position="29"/>
        <end position="77"/>
    </location>
</feature>
<comment type="similarity">
    <text evidence="2">Belongs to the DivIVA family.</text>
</comment>
<comment type="caution">
    <text evidence="9">The sequence shown here is derived from an EMBL/GenBank/DDBJ whole genome shotgun (WGS) entry which is preliminary data.</text>
</comment>
<name>A0ABP3LEU0_9DEIO</name>
<keyword evidence="6" id="KW-0131">Cell cycle</keyword>
<dbReference type="Gene3D" id="6.10.250.660">
    <property type="match status" value="1"/>
</dbReference>
<dbReference type="NCBIfam" id="TIGR03544">
    <property type="entry name" value="DivI1A_domain"/>
    <property type="match status" value="1"/>
</dbReference>
<feature type="compositionally biased region" description="Pro residues" evidence="8">
    <location>
        <begin position="276"/>
        <end position="285"/>
    </location>
</feature>
<evidence type="ECO:0000256" key="3">
    <source>
        <dbReference type="ARBA" id="ARBA00022490"/>
    </source>
</evidence>
<evidence type="ECO:0000256" key="2">
    <source>
        <dbReference type="ARBA" id="ARBA00009008"/>
    </source>
</evidence>
<feature type="region of interest" description="Disordered" evidence="8">
    <location>
        <begin position="206"/>
        <end position="309"/>
    </location>
</feature>
<dbReference type="Pfam" id="PF05103">
    <property type="entry name" value="DivIVA"/>
    <property type="match status" value="1"/>
</dbReference>
<keyword evidence="4" id="KW-0132">Cell division</keyword>
<evidence type="ECO:0000313" key="10">
    <source>
        <dbReference type="Proteomes" id="UP001500191"/>
    </source>
</evidence>
<keyword evidence="10" id="KW-1185">Reference proteome</keyword>
<evidence type="ECO:0000256" key="5">
    <source>
        <dbReference type="ARBA" id="ARBA00023054"/>
    </source>
</evidence>
<dbReference type="Proteomes" id="UP001500191">
    <property type="component" value="Unassembled WGS sequence"/>
</dbReference>
<reference evidence="10" key="1">
    <citation type="journal article" date="2019" name="Int. J. Syst. Evol. Microbiol.">
        <title>The Global Catalogue of Microorganisms (GCM) 10K type strain sequencing project: providing services to taxonomists for standard genome sequencing and annotation.</title>
        <authorList>
            <consortium name="The Broad Institute Genomics Platform"/>
            <consortium name="The Broad Institute Genome Sequencing Center for Infectious Disease"/>
            <person name="Wu L."/>
            <person name="Ma J."/>
        </authorList>
    </citation>
    <scope>NUCLEOTIDE SEQUENCE [LARGE SCALE GENOMIC DNA]</scope>
    <source>
        <strain evidence="10">JCM 14368</strain>
    </source>
</reference>
<protein>
    <submittedName>
        <fullName evidence="9">DivIVA domain-containing protein</fullName>
    </submittedName>
</protein>
<gene>
    <name evidence="9" type="ORF">GCM10008937_03150</name>
</gene>
<evidence type="ECO:0000256" key="7">
    <source>
        <dbReference type="SAM" id="Coils"/>
    </source>
</evidence>
<proteinExistence type="inferred from homology"/>
<dbReference type="EMBL" id="BAAADB010000003">
    <property type="protein sequence ID" value="GAA0499300.1"/>
    <property type="molecule type" value="Genomic_DNA"/>
</dbReference>
<keyword evidence="5 7" id="KW-0175">Coiled coil</keyword>
<comment type="subcellular location">
    <subcellularLocation>
        <location evidence="1">Cytoplasm</location>
    </subcellularLocation>
</comment>
<dbReference type="InterPro" id="IPR007793">
    <property type="entry name" value="DivIVA_fam"/>
</dbReference>